<sequence>MKKIILSAIVVCAAFGAGMNYTDVVKDVYADANSAKSIGRLLPTNAVEILQTSGDRAQIKVKGYQNPAVSNVVYFADGARIISVAFAKTAPFDIKVIKEGKNGKWNEVETTVFVQKDGFSTDVNAMFAKADKMYKESCGVCHALPQTTHFNANQWPSLLKSMIGRTAIEKKDEWLVIEYLQKHSSDVNLGK</sequence>
<reference evidence="1 2" key="1">
    <citation type="submission" date="2017-04" db="EMBL/GenBank/DDBJ databases">
        <title>Complete genome of Campylobacter concisus ATCC 33237T and draft genomes for an additional eight well characterized C. concisus strains.</title>
        <authorList>
            <person name="Cornelius A.J."/>
            <person name="Miller W.G."/>
            <person name="Lastovica A.J."/>
            <person name="On S.L."/>
            <person name="French N.P."/>
            <person name="Vandenberg O."/>
            <person name="Biggs P.J."/>
        </authorList>
    </citation>
    <scope>NUCLEOTIDE SEQUENCE [LARGE SCALE GENOMIC DNA]</scope>
    <source>
        <strain evidence="1 2">CCUG 19995</strain>
    </source>
</reference>
<gene>
    <name evidence="1" type="ORF">B9N65_00185</name>
</gene>
<name>A0A1Y5MKH5_9BACT</name>
<proteinExistence type="predicted"/>
<dbReference type="AlphaFoldDB" id="A0A1Y5MKH5"/>
<dbReference type="EMBL" id="NDYN01000001">
    <property type="protein sequence ID" value="OUT08797.1"/>
    <property type="molecule type" value="Genomic_DNA"/>
</dbReference>
<accession>A0A1Y5MKH5</accession>
<comment type="caution">
    <text evidence="1">The sequence shown here is derived from an EMBL/GenBank/DDBJ whole genome shotgun (WGS) entry which is preliminary data.</text>
</comment>
<organism evidence="1 2">
    <name type="scientific">Campylobacter concisus</name>
    <dbReference type="NCBI Taxonomy" id="199"/>
    <lineage>
        <taxon>Bacteria</taxon>
        <taxon>Pseudomonadati</taxon>
        <taxon>Campylobacterota</taxon>
        <taxon>Epsilonproteobacteria</taxon>
        <taxon>Campylobacterales</taxon>
        <taxon>Campylobacteraceae</taxon>
        <taxon>Campylobacter</taxon>
    </lineage>
</organism>
<evidence type="ECO:0000313" key="2">
    <source>
        <dbReference type="Proteomes" id="UP000196317"/>
    </source>
</evidence>
<protein>
    <submittedName>
        <fullName evidence="1">Cytochrome C</fullName>
    </submittedName>
</protein>
<evidence type="ECO:0000313" key="1">
    <source>
        <dbReference type="EMBL" id="OUT08797.1"/>
    </source>
</evidence>
<dbReference type="Proteomes" id="UP000196317">
    <property type="component" value="Unassembled WGS sequence"/>
</dbReference>
<dbReference type="RefSeq" id="WP_087582315.1">
    <property type="nucleotide sequence ID" value="NZ_NDYN01000001.1"/>
</dbReference>